<reference evidence="2 3" key="1">
    <citation type="submission" date="2019-09" db="EMBL/GenBank/DDBJ databases">
        <authorList>
            <person name="Park J.-S."/>
            <person name="Choi H.-J."/>
        </authorList>
    </citation>
    <scope>NUCLEOTIDE SEQUENCE [LARGE SCALE GENOMIC DNA]</scope>
    <source>
        <strain evidence="2 3">176SS1-4</strain>
    </source>
</reference>
<comment type="caution">
    <text evidence="2">The sequence shown here is derived from an EMBL/GenBank/DDBJ whole genome shotgun (WGS) entry which is preliminary data.</text>
</comment>
<proteinExistence type="predicted"/>
<evidence type="ECO:0000313" key="3">
    <source>
        <dbReference type="Proteomes" id="UP000326554"/>
    </source>
</evidence>
<dbReference type="RefSeq" id="WP_150443746.1">
    <property type="nucleotide sequence ID" value="NZ_VYQE01000001.1"/>
</dbReference>
<evidence type="ECO:0000256" key="1">
    <source>
        <dbReference type="SAM" id="MobiDB-lite"/>
    </source>
</evidence>
<accession>A0A5J5GQ03</accession>
<dbReference type="Proteomes" id="UP000326554">
    <property type="component" value="Unassembled WGS sequence"/>
</dbReference>
<dbReference type="EMBL" id="VYQE01000001">
    <property type="protein sequence ID" value="KAA9010260.1"/>
    <property type="molecule type" value="Genomic_DNA"/>
</dbReference>
<dbReference type="AlphaFoldDB" id="A0A5J5GQ03"/>
<feature type="compositionally biased region" description="Basic and acidic residues" evidence="1">
    <location>
        <begin position="99"/>
        <end position="111"/>
    </location>
</feature>
<keyword evidence="3" id="KW-1185">Reference proteome</keyword>
<protein>
    <submittedName>
        <fullName evidence="2">Uncharacterized protein</fullName>
    </submittedName>
</protein>
<feature type="region of interest" description="Disordered" evidence="1">
    <location>
        <begin position="99"/>
        <end position="119"/>
    </location>
</feature>
<evidence type="ECO:0000313" key="2">
    <source>
        <dbReference type="EMBL" id="KAA9010260.1"/>
    </source>
</evidence>
<sequence>MLRSLCLVALLAGCAPPPLEGRLTAADRAAPYPDLVPLGPILAAAPEGGDPEGEAAALEARAAGLRSRAAQVGAPLGPDPALEARAGALRDRAARIRGEVVPEPVQERMDEGVDSAPLP</sequence>
<organism evidence="2 3">
    <name type="scientific">Histidinibacterium aquaticum</name>
    <dbReference type="NCBI Taxonomy" id="2613962"/>
    <lineage>
        <taxon>Bacteria</taxon>
        <taxon>Pseudomonadati</taxon>
        <taxon>Pseudomonadota</taxon>
        <taxon>Alphaproteobacteria</taxon>
        <taxon>Rhodobacterales</taxon>
        <taxon>Paracoccaceae</taxon>
        <taxon>Histidinibacterium</taxon>
    </lineage>
</organism>
<name>A0A5J5GQ03_9RHOB</name>
<gene>
    <name evidence="2" type="ORF">F3S47_03140</name>
</gene>